<evidence type="ECO:0000256" key="8">
    <source>
        <dbReference type="ARBA" id="ARBA00037937"/>
    </source>
</evidence>
<proteinExistence type="inferred from homology"/>
<evidence type="ECO:0000256" key="1">
    <source>
        <dbReference type="ARBA" id="ARBA00004117"/>
    </source>
</evidence>
<feature type="transmembrane region" description="Helical" evidence="9">
    <location>
        <begin position="6"/>
        <end position="27"/>
    </location>
</feature>
<keyword evidence="5 9" id="KW-1133">Transmembrane helix</keyword>
<evidence type="ECO:0000256" key="2">
    <source>
        <dbReference type="ARBA" id="ARBA00004236"/>
    </source>
</evidence>
<keyword evidence="7" id="KW-0975">Bacterial flagellum</keyword>
<comment type="subcellular location">
    <subcellularLocation>
        <location evidence="1">Bacterial flagellum basal body</location>
    </subcellularLocation>
    <subcellularLocation>
        <location evidence="2">Cell membrane</location>
    </subcellularLocation>
</comment>
<keyword evidence="6 9" id="KW-0472">Membrane</keyword>
<dbReference type="AlphaFoldDB" id="A0A031JTE9"/>
<accession>A0A031JTE9</accession>
<evidence type="ECO:0000256" key="7">
    <source>
        <dbReference type="ARBA" id="ARBA00023143"/>
    </source>
</evidence>
<dbReference type="InterPro" id="IPR052205">
    <property type="entry name" value="FliO/MopB"/>
</dbReference>
<comment type="caution">
    <text evidence="10">The sequence shown here is derived from an EMBL/GenBank/DDBJ whole genome shotgun (WGS) entry which is preliminary data.</text>
</comment>
<dbReference type="PANTHER" id="PTHR38766">
    <property type="entry name" value="FLAGELLAR PROTEIN FLIO"/>
    <property type="match status" value="1"/>
</dbReference>
<evidence type="ECO:0000256" key="3">
    <source>
        <dbReference type="ARBA" id="ARBA00022475"/>
    </source>
</evidence>
<dbReference type="InterPro" id="IPR022781">
    <property type="entry name" value="Flagellar_biosynth_FliO"/>
</dbReference>
<gene>
    <name evidence="10" type="ORF">BV97_03578</name>
</gene>
<comment type="similarity">
    <text evidence="8">Belongs to the FliO/MopB family.</text>
</comment>
<evidence type="ECO:0000313" key="10">
    <source>
        <dbReference type="EMBL" id="EZP80164.1"/>
    </source>
</evidence>
<keyword evidence="4 9" id="KW-0812">Transmembrane</keyword>
<keyword evidence="10" id="KW-0966">Cell projection</keyword>
<organism evidence="10 11">
    <name type="scientific">Novosphingobium resinovorum</name>
    <dbReference type="NCBI Taxonomy" id="158500"/>
    <lineage>
        <taxon>Bacteria</taxon>
        <taxon>Pseudomonadati</taxon>
        <taxon>Pseudomonadota</taxon>
        <taxon>Alphaproteobacteria</taxon>
        <taxon>Sphingomonadales</taxon>
        <taxon>Sphingomonadaceae</taxon>
        <taxon>Novosphingobium</taxon>
    </lineage>
</organism>
<dbReference type="Pfam" id="PF04347">
    <property type="entry name" value="FliO"/>
    <property type="match status" value="1"/>
</dbReference>
<dbReference type="GO" id="GO:0005886">
    <property type="term" value="C:plasma membrane"/>
    <property type="evidence" value="ECO:0007669"/>
    <property type="project" value="UniProtKB-SubCell"/>
</dbReference>
<reference evidence="10 11" key="1">
    <citation type="submission" date="2014-03" db="EMBL/GenBank/DDBJ databases">
        <title>Whole genome sequence of Novosphingobium resinovorum KF1.</title>
        <authorList>
            <person name="Gan H.M."/>
            <person name="Gan H.Y."/>
            <person name="Chew T.H."/>
            <person name="Savka M.A."/>
        </authorList>
    </citation>
    <scope>NUCLEOTIDE SEQUENCE [LARGE SCALE GENOMIC DNA]</scope>
    <source>
        <strain evidence="10 11">KF1</strain>
    </source>
</reference>
<dbReference type="GO" id="GO:0009425">
    <property type="term" value="C:bacterial-type flagellum basal body"/>
    <property type="evidence" value="ECO:0007669"/>
    <property type="project" value="UniProtKB-SubCell"/>
</dbReference>
<evidence type="ECO:0000313" key="11">
    <source>
        <dbReference type="Proteomes" id="UP000024329"/>
    </source>
</evidence>
<dbReference type="EMBL" id="JFYZ01000018">
    <property type="protein sequence ID" value="EZP80164.1"/>
    <property type="molecule type" value="Genomic_DNA"/>
</dbReference>
<dbReference type="STRING" id="158500.BES08_12215"/>
<name>A0A031JTE9_9SPHN</name>
<keyword evidence="10" id="KW-0282">Flagellum</keyword>
<dbReference type="PATRIC" id="fig|158500.4.peg.3650"/>
<keyword evidence="3" id="KW-1003">Cell membrane</keyword>
<dbReference type="RefSeq" id="WP_036527395.1">
    <property type="nucleotide sequence ID" value="NZ_JFYZ01000018.1"/>
</dbReference>
<keyword evidence="10" id="KW-0969">Cilium</keyword>
<evidence type="ECO:0000256" key="9">
    <source>
        <dbReference type="SAM" id="Phobius"/>
    </source>
</evidence>
<dbReference type="PANTHER" id="PTHR38766:SF1">
    <property type="entry name" value="FLAGELLAR PROTEIN FLIO"/>
    <property type="match status" value="1"/>
</dbReference>
<sequence length="140" mass="15947">MDLFSLVRMLGALMVVLGALVCLLWAVKRYDLTMPRKWLEKLGNTGNDKRLQVVERLAVDQRRSLVLLRRDDTEFSVLIGPEGVTVLDSTAAPKAVEIVKQNYENQIFDKEPEAHIASFADRIPVLPDVWFTQDVKTELH</sequence>
<evidence type="ECO:0000256" key="4">
    <source>
        <dbReference type="ARBA" id="ARBA00022692"/>
    </source>
</evidence>
<dbReference type="GO" id="GO:0044781">
    <property type="term" value="P:bacterial-type flagellum organization"/>
    <property type="evidence" value="ECO:0007669"/>
    <property type="project" value="InterPro"/>
</dbReference>
<protein>
    <submittedName>
        <fullName evidence="10">Flagellar biogenesis protein</fullName>
    </submittedName>
</protein>
<evidence type="ECO:0000256" key="6">
    <source>
        <dbReference type="ARBA" id="ARBA00023136"/>
    </source>
</evidence>
<evidence type="ECO:0000256" key="5">
    <source>
        <dbReference type="ARBA" id="ARBA00022989"/>
    </source>
</evidence>
<dbReference type="Proteomes" id="UP000024329">
    <property type="component" value="Unassembled WGS sequence"/>
</dbReference>